<comment type="caution">
    <text evidence="2">The sequence shown here is derived from an EMBL/GenBank/DDBJ whole genome shotgun (WGS) entry which is preliminary data.</text>
</comment>
<evidence type="ECO:0000256" key="1">
    <source>
        <dbReference type="SAM" id="Phobius"/>
    </source>
</evidence>
<feature type="transmembrane region" description="Helical" evidence="1">
    <location>
        <begin position="7"/>
        <end position="28"/>
    </location>
</feature>
<evidence type="ECO:0000313" key="2">
    <source>
        <dbReference type="EMBL" id="MBK1707177.1"/>
    </source>
</evidence>
<sequence>MKLKTRVNFFTCRFAIVSAFGIIIMLVYLADEEIALECFSILVTPFPFLTIRPAIIQPTQIGRWLWLVISVKRADAGEGVNRAARISVLID</sequence>
<proteinExistence type="predicted"/>
<dbReference type="EMBL" id="NRSJ01000069">
    <property type="protein sequence ID" value="MBK1707177.1"/>
    <property type="molecule type" value="Genomic_DNA"/>
</dbReference>
<evidence type="ECO:0000313" key="3">
    <source>
        <dbReference type="Proteomes" id="UP001296776"/>
    </source>
</evidence>
<reference evidence="2" key="1">
    <citation type="submission" date="2017-08" db="EMBL/GenBank/DDBJ databases">
        <authorList>
            <person name="Imhoff J.F."/>
            <person name="Rahn T."/>
            <person name="Kuenzel S."/>
            <person name="Neulinger S.C."/>
        </authorList>
    </citation>
    <scope>NUCLEOTIDE SEQUENCE</scope>
    <source>
        <strain evidence="2">DSM 11080</strain>
    </source>
</reference>
<name>A0AAJ0U8I1_9GAMM</name>
<reference evidence="2" key="2">
    <citation type="journal article" date="2020" name="Microorganisms">
        <title>Osmotic Adaptation and Compatible Solute Biosynthesis of Phototrophic Bacteria as Revealed from Genome Analyses.</title>
        <authorList>
            <person name="Imhoff J.F."/>
            <person name="Rahn T."/>
            <person name="Kunzel S."/>
            <person name="Keller A."/>
            <person name="Neulinger S.C."/>
        </authorList>
    </citation>
    <scope>NUCLEOTIDE SEQUENCE</scope>
    <source>
        <strain evidence="2">DSM 11080</strain>
    </source>
</reference>
<protein>
    <submittedName>
        <fullName evidence="2">Uncharacterized protein</fullName>
    </submittedName>
</protein>
<keyword evidence="1" id="KW-0812">Transmembrane</keyword>
<feature type="transmembrane region" description="Helical" evidence="1">
    <location>
        <begin position="34"/>
        <end position="55"/>
    </location>
</feature>
<dbReference type="Proteomes" id="UP001296776">
    <property type="component" value="Unassembled WGS sequence"/>
</dbReference>
<dbReference type="AlphaFoldDB" id="A0AAJ0U8I1"/>
<keyword evidence="1" id="KW-1133">Transmembrane helix</keyword>
<organism evidence="2 3">
    <name type="scientific">Halochromatium glycolicum</name>
    <dbReference type="NCBI Taxonomy" id="85075"/>
    <lineage>
        <taxon>Bacteria</taxon>
        <taxon>Pseudomonadati</taxon>
        <taxon>Pseudomonadota</taxon>
        <taxon>Gammaproteobacteria</taxon>
        <taxon>Chromatiales</taxon>
        <taxon>Chromatiaceae</taxon>
        <taxon>Halochromatium</taxon>
    </lineage>
</organism>
<keyword evidence="3" id="KW-1185">Reference proteome</keyword>
<keyword evidence="1" id="KW-0472">Membrane</keyword>
<accession>A0AAJ0U8I1</accession>
<gene>
    <name evidence="2" type="ORF">CKO40_22240</name>
</gene>